<evidence type="ECO:0008006" key="4">
    <source>
        <dbReference type="Google" id="ProtNLM"/>
    </source>
</evidence>
<organism evidence="2 3">
    <name type="scientific">Malus baccata</name>
    <name type="common">Siberian crab apple</name>
    <name type="synonym">Pyrus baccata</name>
    <dbReference type="NCBI Taxonomy" id="106549"/>
    <lineage>
        <taxon>Eukaryota</taxon>
        <taxon>Viridiplantae</taxon>
        <taxon>Streptophyta</taxon>
        <taxon>Embryophyta</taxon>
        <taxon>Tracheophyta</taxon>
        <taxon>Spermatophyta</taxon>
        <taxon>Magnoliopsida</taxon>
        <taxon>eudicotyledons</taxon>
        <taxon>Gunneridae</taxon>
        <taxon>Pentapetalae</taxon>
        <taxon>rosids</taxon>
        <taxon>fabids</taxon>
        <taxon>Rosales</taxon>
        <taxon>Rosaceae</taxon>
        <taxon>Amygdaloideae</taxon>
        <taxon>Maleae</taxon>
        <taxon>Malus</taxon>
    </lineage>
</organism>
<feature type="compositionally biased region" description="Basic residues" evidence="1">
    <location>
        <begin position="126"/>
        <end position="137"/>
    </location>
</feature>
<feature type="region of interest" description="Disordered" evidence="1">
    <location>
        <begin position="104"/>
        <end position="141"/>
    </location>
</feature>
<evidence type="ECO:0000313" key="2">
    <source>
        <dbReference type="EMBL" id="TQD94682.1"/>
    </source>
</evidence>
<dbReference type="EMBL" id="VIEB01000339">
    <property type="protein sequence ID" value="TQD94682.1"/>
    <property type="molecule type" value="Genomic_DNA"/>
</dbReference>
<dbReference type="AlphaFoldDB" id="A0A540M822"/>
<feature type="region of interest" description="Disordered" evidence="1">
    <location>
        <begin position="32"/>
        <end position="61"/>
    </location>
</feature>
<evidence type="ECO:0000256" key="1">
    <source>
        <dbReference type="SAM" id="MobiDB-lite"/>
    </source>
</evidence>
<gene>
    <name evidence="2" type="ORF">C1H46_019734</name>
</gene>
<dbReference type="PANTHER" id="PTHR33785">
    <property type="entry name" value="OS06G0550800 PROTEIN"/>
    <property type="match status" value="1"/>
</dbReference>
<dbReference type="PANTHER" id="PTHR33785:SF12">
    <property type="entry name" value="DUF1685 FAMILY PROTEIN"/>
    <property type="match status" value="1"/>
</dbReference>
<proteinExistence type="predicted"/>
<name>A0A540M822_MALBA</name>
<dbReference type="Proteomes" id="UP000315295">
    <property type="component" value="Unassembled WGS sequence"/>
</dbReference>
<comment type="caution">
    <text evidence="2">The sequence shown here is derived from an EMBL/GenBank/DDBJ whole genome shotgun (WGS) entry which is preliminary data.</text>
</comment>
<dbReference type="Pfam" id="PF07939">
    <property type="entry name" value="DUF1685"/>
    <property type="match status" value="1"/>
</dbReference>
<dbReference type="STRING" id="106549.A0A540M822"/>
<evidence type="ECO:0000313" key="3">
    <source>
        <dbReference type="Proteomes" id="UP000315295"/>
    </source>
</evidence>
<reference evidence="2 3" key="1">
    <citation type="journal article" date="2019" name="G3 (Bethesda)">
        <title>Sequencing of a Wild Apple (Malus baccata) Genome Unravels the Differences Between Cultivated and Wild Apple Species Regarding Disease Resistance and Cold Tolerance.</title>
        <authorList>
            <person name="Chen X."/>
        </authorList>
    </citation>
    <scope>NUCLEOTIDE SEQUENCE [LARGE SCALE GENOMIC DNA]</scope>
    <source>
        <strain evidence="3">cv. Shandingzi</strain>
        <tissue evidence="2">Leaves</tissue>
    </source>
</reference>
<keyword evidence="3" id="KW-1185">Reference proteome</keyword>
<feature type="compositionally biased region" description="Basic and acidic residues" evidence="1">
    <location>
        <begin position="41"/>
        <end position="61"/>
    </location>
</feature>
<protein>
    <recommendedName>
        <fullName evidence="4">DUF1685 domain-containing protein</fullName>
    </recommendedName>
</protein>
<sequence>MLSSAASQLMEADEVMDLYDSFWFEFPIFKKQPVSSNPSNFEEHPDHEIEENPEKPSKPEFLRIPTRHTRSMSDELSSNTSFNLSTLSPDTVLHRPKLSTILSGKEAREIGNPKQIYSEEEPQKKVDRRRRRRKKKSESKSLTDLQFEELKGFMDLGFVFSEEDKDSILVSIIPGLQRLGKKDDSREERFDESAISRPYLSEAWEVREKRKREKPLMNWRFPALENEIDMKDNLKWWAHSVASAVR</sequence>
<accession>A0A540M822</accession>
<dbReference type="InterPro" id="IPR012881">
    <property type="entry name" value="DUF1685"/>
</dbReference>